<dbReference type="SUPFAM" id="SSF50904">
    <property type="entry name" value="Oncogene products"/>
    <property type="match status" value="1"/>
</dbReference>
<gene>
    <name evidence="3" type="primary">LOC121139250</name>
</gene>
<dbReference type="PANTHER" id="PTHR14060">
    <property type="entry name" value="PROTEIN P13 MTCP-1"/>
    <property type="match status" value="1"/>
</dbReference>
<comment type="similarity">
    <text evidence="1">Belongs to the TCL1 family.</text>
</comment>
<accession>A0ABM2X6I8</accession>
<protein>
    <submittedName>
        <fullName evidence="3">Protein TCL1B5-like</fullName>
    </submittedName>
</protein>
<keyword evidence="2" id="KW-1185">Reference proteome</keyword>
<evidence type="ECO:0000256" key="1">
    <source>
        <dbReference type="ARBA" id="ARBA00006399"/>
    </source>
</evidence>
<dbReference type="InterPro" id="IPR036672">
    <property type="entry name" value="TCL1_MTCP1_sf"/>
</dbReference>
<dbReference type="PANTHER" id="PTHR14060:SF2">
    <property type="entry name" value="T-CELL LEUKEMIA_LYMPHOMA PROTEIN 1B"/>
    <property type="match status" value="1"/>
</dbReference>
<evidence type="ECO:0000313" key="3">
    <source>
        <dbReference type="RefSeq" id="XP_040598479.1"/>
    </source>
</evidence>
<reference evidence="3" key="1">
    <citation type="submission" date="2025-08" db="UniProtKB">
        <authorList>
            <consortium name="RefSeq"/>
        </authorList>
    </citation>
    <scope>IDENTIFICATION</scope>
    <source>
        <tissue evidence="3">Liver</tissue>
    </source>
</reference>
<organism evidence="2 3">
    <name type="scientific">Mesocricetus auratus</name>
    <name type="common">Golden hamster</name>
    <dbReference type="NCBI Taxonomy" id="10036"/>
    <lineage>
        <taxon>Eukaryota</taxon>
        <taxon>Metazoa</taxon>
        <taxon>Chordata</taxon>
        <taxon>Craniata</taxon>
        <taxon>Vertebrata</taxon>
        <taxon>Euteleostomi</taxon>
        <taxon>Mammalia</taxon>
        <taxon>Eutheria</taxon>
        <taxon>Euarchontoglires</taxon>
        <taxon>Glires</taxon>
        <taxon>Rodentia</taxon>
        <taxon>Myomorpha</taxon>
        <taxon>Muroidea</taxon>
        <taxon>Cricetidae</taxon>
        <taxon>Cricetinae</taxon>
        <taxon>Mesocricetus</taxon>
    </lineage>
</organism>
<evidence type="ECO:0000313" key="2">
    <source>
        <dbReference type="Proteomes" id="UP000886700"/>
    </source>
</evidence>
<dbReference type="Proteomes" id="UP000886700">
    <property type="component" value="Unplaced"/>
</dbReference>
<proteinExistence type="inferred from homology"/>
<dbReference type="Gene3D" id="2.40.15.10">
    <property type="entry name" value="TCL1/MTCP1"/>
    <property type="match status" value="1"/>
</dbReference>
<dbReference type="GeneID" id="121139250"/>
<dbReference type="RefSeq" id="XP_040598479.1">
    <property type="nucleotide sequence ID" value="XM_040742545.1"/>
</dbReference>
<name>A0ABM2X6I8_MESAU</name>
<dbReference type="Pfam" id="PF01840">
    <property type="entry name" value="TCL1_MTCP1"/>
    <property type="match status" value="1"/>
</dbReference>
<dbReference type="InterPro" id="IPR004832">
    <property type="entry name" value="TCL1_MTCP1"/>
</dbReference>
<sequence>MAALSRGLPPCNLTYVSPGNYRDEKQRLWMVVSHEFTPDNTHNWPGDSLIIRMQQVSKVSQEAPSSVSPCLAYIPTKWVQYSLILYLGSDNRFWKLMDHIQIGGREQLDLKLDFSEGL</sequence>